<dbReference type="Proteomes" id="UP000822476">
    <property type="component" value="Unassembled WGS sequence"/>
</dbReference>
<dbReference type="GO" id="GO:0005507">
    <property type="term" value="F:copper ion binding"/>
    <property type="evidence" value="ECO:0007669"/>
    <property type="project" value="InterPro"/>
</dbReference>
<evidence type="ECO:0000256" key="1">
    <source>
        <dbReference type="SAM" id="SignalP"/>
    </source>
</evidence>
<dbReference type="OrthoDB" id="2015551at2759"/>
<dbReference type="InterPro" id="IPR024134">
    <property type="entry name" value="SOD_Cu/Zn_/chaperone"/>
</dbReference>
<dbReference type="CDD" id="cd00305">
    <property type="entry name" value="Cu-Zn_Superoxide_Dismutase"/>
    <property type="match status" value="1"/>
</dbReference>
<sequence length="179" mass="19025">MQLVLWLCCVTVLCATPASACRASPRTPDLQAGVVTFQPPFVGQVFFTPTDGRRLRITGMVTGLPANNSLGVHVHEKGNLGNRCLDAGGHWNPFQRNHGDLGSSVRHEGDFGNLMTDSNGRMTFDLTVQTHPDDQTYGFIGLALVIHARTDDLGRVGDAGSLATGNAGPRITCGVIGRA</sequence>
<proteinExistence type="predicted"/>
<dbReference type="InterPro" id="IPR001424">
    <property type="entry name" value="SOD_Cu_Zn_dom"/>
</dbReference>
<dbReference type="SUPFAM" id="SSF49329">
    <property type="entry name" value="Cu,Zn superoxide dismutase-like"/>
    <property type="match status" value="1"/>
</dbReference>
<dbReference type="Gene3D" id="2.60.40.200">
    <property type="entry name" value="Superoxide dismutase, copper/zinc binding domain"/>
    <property type="match status" value="1"/>
</dbReference>
<keyword evidence="1" id="KW-0732">Signal</keyword>
<protein>
    <recommendedName>
        <fullName evidence="2">Superoxide dismutase copper/zinc binding domain-containing protein</fullName>
    </recommendedName>
</protein>
<evidence type="ECO:0000313" key="3">
    <source>
        <dbReference type="EMBL" id="KAF7234477.1"/>
    </source>
</evidence>
<dbReference type="EMBL" id="JTDE01009391">
    <property type="protein sequence ID" value="KAF7234477.1"/>
    <property type="molecule type" value="Genomic_DNA"/>
</dbReference>
<name>A0A8S9YJ19_9TREM</name>
<gene>
    <name evidence="3" type="ORF">EG68_11754</name>
</gene>
<feature type="signal peptide" evidence="1">
    <location>
        <begin position="1"/>
        <end position="20"/>
    </location>
</feature>
<dbReference type="AlphaFoldDB" id="A0A8S9YJ19"/>
<dbReference type="GO" id="GO:0006801">
    <property type="term" value="P:superoxide metabolic process"/>
    <property type="evidence" value="ECO:0007669"/>
    <property type="project" value="InterPro"/>
</dbReference>
<dbReference type="Pfam" id="PF00080">
    <property type="entry name" value="Sod_Cu"/>
    <property type="match status" value="1"/>
</dbReference>
<dbReference type="PRINTS" id="PR00068">
    <property type="entry name" value="CUZNDISMTASE"/>
</dbReference>
<evidence type="ECO:0000313" key="4">
    <source>
        <dbReference type="Proteomes" id="UP000822476"/>
    </source>
</evidence>
<feature type="domain" description="Superoxide dismutase copper/zinc binding" evidence="2">
    <location>
        <begin position="43"/>
        <end position="176"/>
    </location>
</feature>
<dbReference type="PANTHER" id="PTHR10003">
    <property type="entry name" value="SUPEROXIDE DISMUTASE CU-ZN -RELATED"/>
    <property type="match status" value="1"/>
</dbReference>
<comment type="caution">
    <text evidence="3">The sequence shown here is derived from an EMBL/GenBank/DDBJ whole genome shotgun (WGS) entry which is preliminary data.</text>
</comment>
<dbReference type="InterPro" id="IPR036423">
    <property type="entry name" value="SOD-like_Cu/Zn_dom_sf"/>
</dbReference>
<keyword evidence="4" id="KW-1185">Reference proteome</keyword>
<accession>A0A8S9YJ19</accession>
<feature type="chain" id="PRO_5035736234" description="Superoxide dismutase copper/zinc binding domain-containing protein" evidence="1">
    <location>
        <begin position="21"/>
        <end position="179"/>
    </location>
</feature>
<organism evidence="3 4">
    <name type="scientific">Paragonimus skrjabini miyazakii</name>
    <dbReference type="NCBI Taxonomy" id="59628"/>
    <lineage>
        <taxon>Eukaryota</taxon>
        <taxon>Metazoa</taxon>
        <taxon>Spiralia</taxon>
        <taxon>Lophotrochozoa</taxon>
        <taxon>Platyhelminthes</taxon>
        <taxon>Trematoda</taxon>
        <taxon>Digenea</taxon>
        <taxon>Plagiorchiida</taxon>
        <taxon>Troglotremata</taxon>
        <taxon>Troglotrematidae</taxon>
        <taxon>Paragonimus</taxon>
    </lineage>
</organism>
<evidence type="ECO:0000259" key="2">
    <source>
        <dbReference type="Pfam" id="PF00080"/>
    </source>
</evidence>
<reference evidence="3" key="1">
    <citation type="submission" date="2019-07" db="EMBL/GenBank/DDBJ databases">
        <title>Annotation for the trematode Paragonimus miyazaki's.</title>
        <authorList>
            <person name="Choi Y.-J."/>
        </authorList>
    </citation>
    <scope>NUCLEOTIDE SEQUENCE</scope>
    <source>
        <strain evidence="3">Japan</strain>
    </source>
</reference>